<evidence type="ECO:0000259" key="5">
    <source>
        <dbReference type="PROSITE" id="PS50977"/>
    </source>
</evidence>
<dbReference type="PANTHER" id="PTHR30055">
    <property type="entry name" value="HTH-TYPE TRANSCRIPTIONAL REGULATOR RUTR"/>
    <property type="match status" value="1"/>
</dbReference>
<evidence type="ECO:0000256" key="3">
    <source>
        <dbReference type="ARBA" id="ARBA00023163"/>
    </source>
</evidence>
<proteinExistence type="predicted"/>
<keyword evidence="1" id="KW-0805">Transcription regulation</keyword>
<dbReference type="PANTHER" id="PTHR30055:SF220">
    <property type="entry name" value="TETR-FAMILY REGULATORY PROTEIN"/>
    <property type="match status" value="1"/>
</dbReference>
<keyword evidence="7" id="KW-1185">Reference proteome</keyword>
<dbReference type="Gene3D" id="1.10.357.10">
    <property type="entry name" value="Tetracycline Repressor, domain 2"/>
    <property type="match status" value="1"/>
</dbReference>
<dbReference type="RefSeq" id="WP_241039732.1">
    <property type="nucleotide sequence ID" value="NZ_BAAAJF010000040.1"/>
</dbReference>
<dbReference type="SUPFAM" id="SSF48498">
    <property type="entry name" value="Tetracyclin repressor-like, C-terminal domain"/>
    <property type="match status" value="1"/>
</dbReference>
<feature type="domain" description="HTH tetR-type" evidence="5">
    <location>
        <begin position="9"/>
        <end position="69"/>
    </location>
</feature>
<dbReference type="InterPro" id="IPR001647">
    <property type="entry name" value="HTH_TetR"/>
</dbReference>
<name>A0ABS9TKN3_9PSEU</name>
<dbReference type="InterPro" id="IPR009057">
    <property type="entry name" value="Homeodomain-like_sf"/>
</dbReference>
<accession>A0ABS9TKN3</accession>
<sequence>MARPKVHDEALRNRLLDCALERVCADGVPALRLRSLAAECGTSTTAVYSLFGGKTGLMTALFDEALRQFRAHLAVTPGGDSLDDLVRLALAYRRGALEQPHLFEVVFDRDTPGLASDAALAPLREFVERAIKDDALRPDIDPSTASLALWATVHGWVSLQLRGLLPPGSETRFEDVLRCVTAGWAPAQPN</sequence>
<feature type="DNA-binding region" description="H-T-H motif" evidence="4">
    <location>
        <begin position="32"/>
        <end position="51"/>
    </location>
</feature>
<evidence type="ECO:0000313" key="6">
    <source>
        <dbReference type="EMBL" id="MCH6169096.1"/>
    </source>
</evidence>
<comment type="caution">
    <text evidence="6">The sequence shown here is derived from an EMBL/GenBank/DDBJ whole genome shotgun (WGS) entry which is preliminary data.</text>
</comment>
<dbReference type="EMBL" id="JAKXMK010000023">
    <property type="protein sequence ID" value="MCH6169096.1"/>
    <property type="molecule type" value="Genomic_DNA"/>
</dbReference>
<organism evidence="6 7">
    <name type="scientific">Pseudonocardia alaniniphila</name>
    <dbReference type="NCBI Taxonomy" id="75291"/>
    <lineage>
        <taxon>Bacteria</taxon>
        <taxon>Bacillati</taxon>
        <taxon>Actinomycetota</taxon>
        <taxon>Actinomycetes</taxon>
        <taxon>Pseudonocardiales</taxon>
        <taxon>Pseudonocardiaceae</taxon>
        <taxon>Pseudonocardia</taxon>
    </lineage>
</organism>
<dbReference type="Proteomes" id="UP001299970">
    <property type="component" value="Unassembled WGS sequence"/>
</dbReference>
<dbReference type="PROSITE" id="PS50977">
    <property type="entry name" value="HTH_TETR_2"/>
    <property type="match status" value="1"/>
</dbReference>
<gene>
    <name evidence="6" type="ORF">MMF94_25660</name>
</gene>
<dbReference type="InterPro" id="IPR036271">
    <property type="entry name" value="Tet_transcr_reg_TetR-rel_C_sf"/>
</dbReference>
<dbReference type="Pfam" id="PF13305">
    <property type="entry name" value="TetR_C_33"/>
    <property type="match status" value="1"/>
</dbReference>
<protein>
    <submittedName>
        <fullName evidence="6">WHG domain-containing protein</fullName>
    </submittedName>
</protein>
<evidence type="ECO:0000313" key="7">
    <source>
        <dbReference type="Proteomes" id="UP001299970"/>
    </source>
</evidence>
<evidence type="ECO:0000256" key="1">
    <source>
        <dbReference type="ARBA" id="ARBA00023015"/>
    </source>
</evidence>
<keyword evidence="2 4" id="KW-0238">DNA-binding</keyword>
<keyword evidence="3" id="KW-0804">Transcription</keyword>
<reference evidence="6 7" key="1">
    <citation type="submission" date="2022-03" db="EMBL/GenBank/DDBJ databases">
        <title>Pseudonocardia alaer sp. nov., a novel actinomycete isolated from reed forest soil.</title>
        <authorList>
            <person name="Wang L."/>
        </authorList>
    </citation>
    <scope>NUCLEOTIDE SEQUENCE [LARGE SCALE GENOMIC DNA]</scope>
    <source>
        <strain evidence="6 7">Y-16303</strain>
    </source>
</reference>
<dbReference type="InterPro" id="IPR050109">
    <property type="entry name" value="HTH-type_TetR-like_transc_reg"/>
</dbReference>
<dbReference type="SUPFAM" id="SSF46689">
    <property type="entry name" value="Homeodomain-like"/>
    <property type="match status" value="1"/>
</dbReference>
<dbReference type="InterPro" id="IPR025996">
    <property type="entry name" value="MT1864/Rv1816-like_C"/>
</dbReference>
<evidence type="ECO:0000256" key="2">
    <source>
        <dbReference type="ARBA" id="ARBA00023125"/>
    </source>
</evidence>
<evidence type="ECO:0000256" key="4">
    <source>
        <dbReference type="PROSITE-ProRule" id="PRU00335"/>
    </source>
</evidence>